<name>A0A1I3ZPS3_9PROT</name>
<protein>
    <recommendedName>
        <fullName evidence="15">Glutathione import ATP-binding protein GsiA</fullName>
        <ecNumber evidence="14">7.4.2.10</ecNumber>
    </recommendedName>
</protein>
<dbReference type="CDD" id="cd03257">
    <property type="entry name" value="ABC_NikE_OppD_transporters"/>
    <property type="match status" value="1"/>
</dbReference>
<evidence type="ECO:0000256" key="12">
    <source>
        <dbReference type="ARBA" id="ARBA00037530"/>
    </source>
</evidence>
<dbReference type="SMART" id="SM00382">
    <property type="entry name" value="AAA"/>
    <property type="match status" value="1"/>
</dbReference>
<dbReference type="Gene3D" id="3.40.50.300">
    <property type="entry name" value="P-loop containing nucleotide triphosphate hydrolases"/>
    <property type="match status" value="1"/>
</dbReference>
<evidence type="ECO:0000259" key="17">
    <source>
        <dbReference type="PROSITE" id="PS50893"/>
    </source>
</evidence>
<dbReference type="PROSITE" id="PS50893">
    <property type="entry name" value="ABC_TRANSPORTER_2"/>
    <property type="match status" value="1"/>
</dbReference>
<evidence type="ECO:0000256" key="14">
    <source>
        <dbReference type="ARBA" id="ARBA00039050"/>
    </source>
</evidence>
<dbReference type="STRING" id="1123062.SAMN02745775_102641"/>
<dbReference type="OrthoDB" id="9767950at2"/>
<dbReference type="AlphaFoldDB" id="A0A1I3ZPS3"/>
<dbReference type="GO" id="GO:0055085">
    <property type="term" value="P:transmembrane transport"/>
    <property type="evidence" value="ECO:0007669"/>
    <property type="project" value="UniProtKB-ARBA"/>
</dbReference>
<comment type="subunit">
    <text evidence="2">The complex is composed of two ATP-binding proteins (GsiA), two transmembrane proteins (GsiC and GsiD) and a solute-binding protein (GsiB).</text>
</comment>
<evidence type="ECO:0000256" key="16">
    <source>
        <dbReference type="ARBA" id="ARBA00047640"/>
    </source>
</evidence>
<evidence type="ECO:0000256" key="9">
    <source>
        <dbReference type="ARBA" id="ARBA00022840"/>
    </source>
</evidence>
<evidence type="ECO:0000256" key="4">
    <source>
        <dbReference type="ARBA" id="ARBA00022475"/>
    </source>
</evidence>
<evidence type="ECO:0000256" key="8">
    <source>
        <dbReference type="ARBA" id="ARBA00022801"/>
    </source>
</evidence>
<evidence type="ECO:0000256" key="2">
    <source>
        <dbReference type="ARBA" id="ARBA00011469"/>
    </source>
</evidence>
<dbReference type="NCBIfam" id="TIGR01727">
    <property type="entry name" value="oligo_HPY"/>
    <property type="match status" value="1"/>
</dbReference>
<keyword evidence="3" id="KW-0813">Transport</keyword>
<dbReference type="Proteomes" id="UP000199473">
    <property type="component" value="Unassembled WGS sequence"/>
</dbReference>
<keyword evidence="9 18" id="KW-0067">ATP-binding</keyword>
<dbReference type="SUPFAM" id="SSF52540">
    <property type="entry name" value="P-loop containing nucleoside triphosphate hydrolases"/>
    <property type="match status" value="1"/>
</dbReference>
<evidence type="ECO:0000256" key="5">
    <source>
        <dbReference type="ARBA" id="ARBA00022519"/>
    </source>
</evidence>
<dbReference type="InterPro" id="IPR013563">
    <property type="entry name" value="Oligopep_ABC_C"/>
</dbReference>
<dbReference type="PROSITE" id="PS00211">
    <property type="entry name" value="ABC_TRANSPORTER_1"/>
    <property type="match status" value="1"/>
</dbReference>
<sequence>MKAPLPALPDRGGPAQPMLTVNGLRRWFRLDGKRVIRAVDGLDFSVAKGTTLGIVGESGCGKSTAAKLVAGIEPADAGEVVLDGEVFWARGARIGPEARRAVQMVFQDSHSSLNPRMTAAESIAFGPEAHGVKPGAARDYARALLEAVGLPPDRFADRPPMALSGGQRQRVNIARALALRPRVLLLDEPVSALDKSVEAQVLNLLVRLRAQLDLTYVFISHDLSVVRYVADEVAVMYLGQVVEQAPASVIFARPSHPYTRALFASKPSVDPRRRIAAPPIQGDPPDPVDPPSGCRFRTRCGFAEALCATGTPPLGTVAPAHRVACWMTVPRSGHSQAGVAA</sequence>
<dbReference type="Pfam" id="PF08352">
    <property type="entry name" value="oligo_HPY"/>
    <property type="match status" value="1"/>
</dbReference>
<dbReference type="PANTHER" id="PTHR43776">
    <property type="entry name" value="TRANSPORT ATP-BINDING PROTEIN"/>
    <property type="match status" value="1"/>
</dbReference>
<dbReference type="InterPro" id="IPR027417">
    <property type="entry name" value="P-loop_NTPase"/>
</dbReference>
<evidence type="ECO:0000256" key="1">
    <source>
        <dbReference type="ARBA" id="ARBA00004417"/>
    </source>
</evidence>
<dbReference type="EMBL" id="FOSQ01000002">
    <property type="protein sequence ID" value="SFK46003.1"/>
    <property type="molecule type" value="Genomic_DNA"/>
</dbReference>
<evidence type="ECO:0000313" key="18">
    <source>
        <dbReference type="EMBL" id="SFK46003.1"/>
    </source>
</evidence>
<dbReference type="InterPro" id="IPR050319">
    <property type="entry name" value="ABC_transp_ATP-bind"/>
</dbReference>
<dbReference type="GO" id="GO:0016887">
    <property type="term" value="F:ATP hydrolysis activity"/>
    <property type="evidence" value="ECO:0007669"/>
    <property type="project" value="InterPro"/>
</dbReference>
<evidence type="ECO:0000256" key="10">
    <source>
        <dbReference type="ARBA" id="ARBA00022967"/>
    </source>
</evidence>
<evidence type="ECO:0000256" key="13">
    <source>
        <dbReference type="ARBA" id="ARBA00038416"/>
    </source>
</evidence>
<dbReference type="InterPro" id="IPR003593">
    <property type="entry name" value="AAA+_ATPase"/>
</dbReference>
<dbReference type="GO" id="GO:0005886">
    <property type="term" value="C:plasma membrane"/>
    <property type="evidence" value="ECO:0007669"/>
    <property type="project" value="UniProtKB-SubCell"/>
</dbReference>
<dbReference type="InterPro" id="IPR003439">
    <property type="entry name" value="ABC_transporter-like_ATP-bd"/>
</dbReference>
<dbReference type="Pfam" id="PF00005">
    <property type="entry name" value="ABC_tran"/>
    <property type="match status" value="1"/>
</dbReference>
<dbReference type="InterPro" id="IPR017871">
    <property type="entry name" value="ABC_transporter-like_CS"/>
</dbReference>
<evidence type="ECO:0000313" key="19">
    <source>
        <dbReference type="Proteomes" id="UP000199473"/>
    </source>
</evidence>
<proteinExistence type="inferred from homology"/>
<keyword evidence="19" id="KW-1185">Reference proteome</keyword>
<dbReference type="GO" id="GO:0015833">
    <property type="term" value="P:peptide transport"/>
    <property type="evidence" value="ECO:0007669"/>
    <property type="project" value="InterPro"/>
</dbReference>
<keyword evidence="11" id="KW-0472">Membrane</keyword>
<dbReference type="EC" id="7.4.2.10" evidence="14"/>
<keyword evidence="6" id="KW-0677">Repeat</keyword>
<dbReference type="PANTHER" id="PTHR43776:SF15">
    <property type="entry name" value="GLUTATHIONE IMPORT ATP-BINDING PROTEIN GSIA"/>
    <property type="match status" value="1"/>
</dbReference>
<feature type="domain" description="ABC transporter" evidence="17">
    <location>
        <begin position="19"/>
        <end position="263"/>
    </location>
</feature>
<gene>
    <name evidence="18" type="ORF">SAMN02745775_102641</name>
</gene>
<evidence type="ECO:0000256" key="11">
    <source>
        <dbReference type="ARBA" id="ARBA00023136"/>
    </source>
</evidence>
<keyword evidence="10" id="KW-1278">Translocase</keyword>
<evidence type="ECO:0000256" key="7">
    <source>
        <dbReference type="ARBA" id="ARBA00022741"/>
    </source>
</evidence>
<keyword evidence="5" id="KW-0997">Cell inner membrane</keyword>
<evidence type="ECO:0000256" key="6">
    <source>
        <dbReference type="ARBA" id="ARBA00022737"/>
    </source>
</evidence>
<evidence type="ECO:0000256" key="15">
    <source>
        <dbReference type="ARBA" id="ARBA00041187"/>
    </source>
</evidence>
<comment type="subcellular location">
    <subcellularLocation>
        <location evidence="1">Cell inner membrane</location>
        <topology evidence="1">Peripheral membrane protein</topology>
    </subcellularLocation>
</comment>
<comment type="similarity">
    <text evidence="13">Belongs to the ABC transporter superfamily. Glutathione importer (TC 3.A.1.5.11) family.</text>
</comment>
<evidence type="ECO:0000256" key="3">
    <source>
        <dbReference type="ARBA" id="ARBA00022448"/>
    </source>
</evidence>
<dbReference type="GO" id="GO:0005524">
    <property type="term" value="F:ATP binding"/>
    <property type="evidence" value="ECO:0007669"/>
    <property type="project" value="UniProtKB-KW"/>
</dbReference>
<keyword evidence="8" id="KW-0378">Hydrolase</keyword>
<dbReference type="RefSeq" id="WP_092958885.1">
    <property type="nucleotide sequence ID" value="NZ_FOSQ01000002.1"/>
</dbReference>
<organism evidence="18 19">
    <name type="scientific">Falsiroseomonas stagni DSM 19981</name>
    <dbReference type="NCBI Taxonomy" id="1123062"/>
    <lineage>
        <taxon>Bacteria</taxon>
        <taxon>Pseudomonadati</taxon>
        <taxon>Pseudomonadota</taxon>
        <taxon>Alphaproteobacteria</taxon>
        <taxon>Acetobacterales</taxon>
        <taxon>Roseomonadaceae</taxon>
        <taxon>Falsiroseomonas</taxon>
    </lineage>
</organism>
<reference evidence="18 19" key="1">
    <citation type="submission" date="2016-10" db="EMBL/GenBank/DDBJ databases">
        <authorList>
            <person name="de Groot N.N."/>
        </authorList>
    </citation>
    <scope>NUCLEOTIDE SEQUENCE [LARGE SCALE GENOMIC DNA]</scope>
    <source>
        <strain evidence="18 19">DSM 19981</strain>
    </source>
</reference>
<keyword evidence="4" id="KW-1003">Cell membrane</keyword>
<comment type="function">
    <text evidence="12">Part of the ABC transporter complex GsiABCD involved in glutathione import. Responsible for energy coupling to the transport system.</text>
</comment>
<keyword evidence="7" id="KW-0547">Nucleotide-binding</keyword>
<accession>A0A1I3ZPS3</accession>
<comment type="catalytic activity">
    <reaction evidence="16">
        <text>glutathione(out) + ATP + H2O = glutathione(in) + ADP + phosphate + H(+)</text>
        <dbReference type="Rhea" id="RHEA:29791"/>
        <dbReference type="ChEBI" id="CHEBI:15377"/>
        <dbReference type="ChEBI" id="CHEBI:15378"/>
        <dbReference type="ChEBI" id="CHEBI:30616"/>
        <dbReference type="ChEBI" id="CHEBI:43474"/>
        <dbReference type="ChEBI" id="CHEBI:57925"/>
        <dbReference type="ChEBI" id="CHEBI:456216"/>
        <dbReference type="EC" id="7.4.2.10"/>
    </reaction>
</comment>